<dbReference type="EMBL" id="SNWR01000001">
    <property type="protein sequence ID" value="TDO36950.1"/>
    <property type="molecule type" value="Genomic_DNA"/>
</dbReference>
<protein>
    <submittedName>
        <fullName evidence="7">DNA-binding SARP family transcriptional activator</fullName>
    </submittedName>
</protein>
<dbReference type="Gene3D" id="1.25.40.10">
    <property type="entry name" value="Tetratricopeptide repeat domain"/>
    <property type="match status" value="2"/>
</dbReference>
<dbReference type="InterPro" id="IPR051677">
    <property type="entry name" value="AfsR-DnrI-RedD_regulator"/>
</dbReference>
<dbReference type="GO" id="GO:0003677">
    <property type="term" value="F:DNA binding"/>
    <property type="evidence" value="ECO:0007669"/>
    <property type="project" value="UniProtKB-KW"/>
</dbReference>
<dbReference type="SMART" id="SM00862">
    <property type="entry name" value="Trans_reg_C"/>
    <property type="match status" value="1"/>
</dbReference>
<dbReference type="SUPFAM" id="SSF48452">
    <property type="entry name" value="TPR-like"/>
    <property type="match status" value="2"/>
</dbReference>
<comment type="similarity">
    <text evidence="1">Belongs to the AfsR/DnrI/RedD regulatory family.</text>
</comment>
<evidence type="ECO:0000256" key="4">
    <source>
        <dbReference type="ARBA" id="ARBA00023163"/>
    </source>
</evidence>
<dbReference type="InterPro" id="IPR027417">
    <property type="entry name" value="P-loop_NTPase"/>
</dbReference>
<evidence type="ECO:0000256" key="2">
    <source>
        <dbReference type="ARBA" id="ARBA00023015"/>
    </source>
</evidence>
<reference evidence="7 8" key="1">
    <citation type="submission" date="2019-03" db="EMBL/GenBank/DDBJ databases">
        <title>Sequencing the genomes of 1000 actinobacteria strains.</title>
        <authorList>
            <person name="Klenk H.-P."/>
        </authorList>
    </citation>
    <scope>NUCLEOTIDE SEQUENCE [LARGE SCALE GENOMIC DNA]</scope>
    <source>
        <strain evidence="7 8">DSM 43805</strain>
    </source>
</reference>
<sequence length="918" mass="98754">MVKFGLLGPLEVVHEGQPAPIRAGKHRAFLAALLLRTGRSVPFGDLVDIVWGDRPPANPRATIQVYATRLRAVVGDLVETTSDGYRITVPASDTDIGRFEDLLVQARHHGERDDPHAESEVLQEALSLWRGEPLADVPSDALHRDFVPQLLELRVRTIERRLDADLRRGRHAELIGELMTLTAQHPLRERLWGQLMTALHRDGRQSEALQAYRTVRDLLADELGIEPGPELQETHAAVLDGRPIPSGPLILPRQLPPAPPGFWGRAGDVARLDAMLRDTGRSPAGAPVIAAVSGTAGVGKTALTVHWAHRVREHFPDGQLYVNLAGYDPGDSLVTPTEAVRGLLAGLGVPAQQVPPDLAEQTALYRSLLADRRMLILLDNARDAEHARPLLPASSGSITLVTSRDALGGLVAEGARPIVLGLLSPDESAGLLTQRIGRPRMGAEPRAVAGIVASCAGLPLALAVVAVRAATNPSFPLSALAAELRDTRDALDALHAGDPASDVRAVLSWSYRALDPDAARLFRLLSLHSGPDIGVAMAASLFGAPARRVRALLAELARVHLLSEHQPGRYGMHDLLRAYATELCGEIDSSVDRRDASGRALEHLVHTGYAAAMLMHPTREPIELAAHRSGVVPEQLAGYEQALDWFTSEHRVMMATLRRAQDPDVDRLLYQLAWTMTTFLLRRGLWHDWVDVQSAALAAARRLGDRAAQAAAHRGLGRALGALGRAEQSDAEYRRALEGFAELGDVAGQATTHDNLAALLAGQGRYPAALAHARQALTLYRAADRTDGTASASNSVAWLLTQVGEPGQAIGHGQESLVLHRAIGDRDGEAATWDTLGYAYHRLGDLPGADAGYRHALALYRELGDRYNIAATLSHLGDTQQAAGDTAAARKSWQEALTVLEALGHPEANDVRARLAGS</sequence>
<dbReference type="SMART" id="SM00028">
    <property type="entry name" value="TPR"/>
    <property type="match status" value="6"/>
</dbReference>
<evidence type="ECO:0000313" key="8">
    <source>
        <dbReference type="Proteomes" id="UP000294901"/>
    </source>
</evidence>
<dbReference type="CDD" id="cd15831">
    <property type="entry name" value="BTAD"/>
    <property type="match status" value="1"/>
</dbReference>
<dbReference type="InterPro" id="IPR011990">
    <property type="entry name" value="TPR-like_helical_dom_sf"/>
</dbReference>
<gene>
    <name evidence="7" type="ORF">C8E87_0541</name>
</gene>
<keyword evidence="2" id="KW-0805">Transcription regulation</keyword>
<dbReference type="PANTHER" id="PTHR35807:SF1">
    <property type="entry name" value="TRANSCRIPTIONAL REGULATOR REDD"/>
    <property type="match status" value="1"/>
</dbReference>
<evidence type="ECO:0000256" key="1">
    <source>
        <dbReference type="ARBA" id="ARBA00005820"/>
    </source>
</evidence>
<dbReference type="InterPro" id="IPR005158">
    <property type="entry name" value="BTAD"/>
</dbReference>
<dbReference type="SUPFAM" id="SSF46894">
    <property type="entry name" value="C-terminal effector domain of the bipartite response regulators"/>
    <property type="match status" value="1"/>
</dbReference>
<dbReference type="GO" id="GO:0006355">
    <property type="term" value="P:regulation of DNA-templated transcription"/>
    <property type="evidence" value="ECO:0007669"/>
    <property type="project" value="InterPro"/>
</dbReference>
<evidence type="ECO:0000259" key="6">
    <source>
        <dbReference type="SMART" id="SM01043"/>
    </source>
</evidence>
<dbReference type="Proteomes" id="UP000294901">
    <property type="component" value="Unassembled WGS sequence"/>
</dbReference>
<dbReference type="Gene3D" id="1.10.10.10">
    <property type="entry name" value="Winged helix-like DNA-binding domain superfamily/Winged helix DNA-binding domain"/>
    <property type="match status" value="1"/>
</dbReference>
<comment type="caution">
    <text evidence="7">The sequence shown here is derived from an EMBL/GenBank/DDBJ whole genome shotgun (WGS) entry which is preliminary data.</text>
</comment>
<evidence type="ECO:0000256" key="3">
    <source>
        <dbReference type="ARBA" id="ARBA00023125"/>
    </source>
</evidence>
<dbReference type="OrthoDB" id="7628974at2"/>
<organism evidence="7 8">
    <name type="scientific">Paractinoplanes brasiliensis</name>
    <dbReference type="NCBI Taxonomy" id="52695"/>
    <lineage>
        <taxon>Bacteria</taxon>
        <taxon>Bacillati</taxon>
        <taxon>Actinomycetota</taxon>
        <taxon>Actinomycetes</taxon>
        <taxon>Micromonosporales</taxon>
        <taxon>Micromonosporaceae</taxon>
        <taxon>Paractinoplanes</taxon>
    </lineage>
</organism>
<dbReference type="GO" id="GO:0000160">
    <property type="term" value="P:phosphorelay signal transduction system"/>
    <property type="evidence" value="ECO:0007669"/>
    <property type="project" value="InterPro"/>
</dbReference>
<accession>A0A4R6JKZ8</accession>
<dbReference type="GO" id="GO:0043531">
    <property type="term" value="F:ADP binding"/>
    <property type="evidence" value="ECO:0007669"/>
    <property type="project" value="InterPro"/>
</dbReference>
<feature type="domain" description="Bacterial transcriptional activator" evidence="6">
    <location>
        <begin position="94"/>
        <end position="239"/>
    </location>
</feature>
<dbReference type="InterPro" id="IPR036388">
    <property type="entry name" value="WH-like_DNA-bd_sf"/>
</dbReference>
<dbReference type="AlphaFoldDB" id="A0A4R6JKZ8"/>
<dbReference type="SUPFAM" id="SSF52540">
    <property type="entry name" value="P-loop containing nucleoside triphosphate hydrolases"/>
    <property type="match status" value="1"/>
</dbReference>
<dbReference type="InterPro" id="IPR016032">
    <property type="entry name" value="Sig_transdc_resp-reg_C-effctor"/>
</dbReference>
<evidence type="ECO:0000259" key="5">
    <source>
        <dbReference type="SMART" id="SM00862"/>
    </source>
</evidence>
<keyword evidence="4" id="KW-0804">Transcription</keyword>
<dbReference type="InterPro" id="IPR019734">
    <property type="entry name" value="TPR_rpt"/>
</dbReference>
<evidence type="ECO:0000313" key="7">
    <source>
        <dbReference type="EMBL" id="TDO36950.1"/>
    </source>
</evidence>
<dbReference type="PANTHER" id="PTHR35807">
    <property type="entry name" value="TRANSCRIPTIONAL REGULATOR REDD-RELATED"/>
    <property type="match status" value="1"/>
</dbReference>
<dbReference type="Pfam" id="PF03704">
    <property type="entry name" value="BTAD"/>
    <property type="match status" value="1"/>
</dbReference>
<dbReference type="SMART" id="SM01043">
    <property type="entry name" value="BTAD"/>
    <property type="match status" value="1"/>
</dbReference>
<feature type="domain" description="OmpR/PhoB-type" evidence="5">
    <location>
        <begin position="16"/>
        <end position="87"/>
    </location>
</feature>
<name>A0A4R6JKZ8_9ACTN</name>
<dbReference type="Pfam" id="PF13424">
    <property type="entry name" value="TPR_12"/>
    <property type="match status" value="2"/>
</dbReference>
<keyword evidence="8" id="KW-1185">Reference proteome</keyword>
<dbReference type="PRINTS" id="PR00364">
    <property type="entry name" value="DISEASERSIST"/>
</dbReference>
<proteinExistence type="inferred from homology"/>
<dbReference type="InterPro" id="IPR001867">
    <property type="entry name" value="OmpR/PhoB-type_DNA-bd"/>
</dbReference>
<dbReference type="Gene3D" id="3.40.50.300">
    <property type="entry name" value="P-loop containing nucleotide triphosphate hydrolases"/>
    <property type="match status" value="1"/>
</dbReference>
<keyword evidence="3 7" id="KW-0238">DNA-binding</keyword>